<comment type="caution">
    <text evidence="5">The sequence shown here is derived from an EMBL/GenBank/DDBJ whole genome shotgun (WGS) entry which is preliminary data.</text>
</comment>
<feature type="signal peptide" evidence="3">
    <location>
        <begin position="1"/>
        <end position="22"/>
    </location>
</feature>
<keyword evidence="6" id="KW-1185">Reference proteome</keyword>
<feature type="chain" id="PRO_5042141846" description="NtA domain-containing protein" evidence="3">
    <location>
        <begin position="23"/>
        <end position="190"/>
    </location>
</feature>
<dbReference type="EMBL" id="JAODUO010000252">
    <property type="protein sequence ID" value="KAK2184809.1"/>
    <property type="molecule type" value="Genomic_DNA"/>
</dbReference>
<evidence type="ECO:0000256" key="1">
    <source>
        <dbReference type="PROSITE-ProRule" id="PRU00443"/>
    </source>
</evidence>
<dbReference type="GO" id="GO:0005886">
    <property type="term" value="C:plasma membrane"/>
    <property type="evidence" value="ECO:0007669"/>
    <property type="project" value="GOC"/>
</dbReference>
<dbReference type="SUPFAM" id="SSF50242">
    <property type="entry name" value="TIMP-like"/>
    <property type="match status" value="1"/>
</dbReference>
<keyword evidence="3" id="KW-0732">Signal</keyword>
<evidence type="ECO:0000313" key="6">
    <source>
        <dbReference type="Proteomes" id="UP001209878"/>
    </source>
</evidence>
<dbReference type="AlphaFoldDB" id="A0AAD9NYI9"/>
<feature type="region of interest" description="Disordered" evidence="2">
    <location>
        <begin position="162"/>
        <end position="190"/>
    </location>
</feature>
<dbReference type="GO" id="GO:0043236">
    <property type="term" value="F:laminin binding"/>
    <property type="evidence" value="ECO:0007669"/>
    <property type="project" value="InterPro"/>
</dbReference>
<dbReference type="Gene3D" id="2.40.50.120">
    <property type="match status" value="1"/>
</dbReference>
<dbReference type="InterPro" id="IPR004850">
    <property type="entry name" value="NtA_dom"/>
</dbReference>
<evidence type="ECO:0000259" key="4">
    <source>
        <dbReference type="PROSITE" id="PS51121"/>
    </source>
</evidence>
<feature type="compositionally biased region" description="Polar residues" evidence="2">
    <location>
        <begin position="179"/>
        <end position="190"/>
    </location>
</feature>
<organism evidence="5 6">
    <name type="scientific">Ridgeia piscesae</name>
    <name type="common">Tubeworm</name>
    <dbReference type="NCBI Taxonomy" id="27915"/>
    <lineage>
        <taxon>Eukaryota</taxon>
        <taxon>Metazoa</taxon>
        <taxon>Spiralia</taxon>
        <taxon>Lophotrochozoa</taxon>
        <taxon>Annelida</taxon>
        <taxon>Polychaeta</taxon>
        <taxon>Sedentaria</taxon>
        <taxon>Canalipalpata</taxon>
        <taxon>Sabellida</taxon>
        <taxon>Siboglinidae</taxon>
        <taxon>Ridgeia</taxon>
    </lineage>
</organism>
<evidence type="ECO:0000256" key="2">
    <source>
        <dbReference type="SAM" id="MobiDB-lite"/>
    </source>
</evidence>
<dbReference type="Pfam" id="PF03146">
    <property type="entry name" value="NtA"/>
    <property type="match status" value="1"/>
</dbReference>
<dbReference type="PROSITE" id="PS51121">
    <property type="entry name" value="NTA"/>
    <property type="match status" value="1"/>
</dbReference>
<dbReference type="InterPro" id="IPR008993">
    <property type="entry name" value="TIMP-like_OB-fold"/>
</dbReference>
<feature type="domain" description="NtA" evidence="4">
    <location>
        <begin position="38"/>
        <end position="171"/>
    </location>
</feature>
<evidence type="ECO:0000313" key="5">
    <source>
        <dbReference type="EMBL" id="KAK2184809.1"/>
    </source>
</evidence>
<accession>A0AAD9NYI9</accession>
<protein>
    <recommendedName>
        <fullName evidence="4">NtA domain-containing protein</fullName>
    </recommendedName>
</protein>
<gene>
    <name evidence="5" type="ORF">NP493_252g05082</name>
</gene>
<comment type="caution">
    <text evidence="1">Lacks conserved residue(s) required for the propagation of feature annotation.</text>
</comment>
<proteinExistence type="predicted"/>
<evidence type="ECO:0000256" key="3">
    <source>
        <dbReference type="SAM" id="SignalP"/>
    </source>
</evidence>
<reference evidence="5" key="1">
    <citation type="journal article" date="2023" name="Mol. Biol. Evol.">
        <title>Third-Generation Sequencing Reveals the Adaptive Role of the Epigenome in Three Deep-Sea Polychaetes.</title>
        <authorList>
            <person name="Perez M."/>
            <person name="Aroh O."/>
            <person name="Sun Y."/>
            <person name="Lan Y."/>
            <person name="Juniper S.K."/>
            <person name="Young C.R."/>
            <person name="Angers B."/>
            <person name="Qian P.Y."/>
        </authorList>
    </citation>
    <scope>NUCLEOTIDE SEQUENCE</scope>
    <source>
        <strain evidence="5">R07B-5</strain>
    </source>
</reference>
<sequence length="190" mass="20837">MPATLTLCSIVVLISSIVGVNAVDDSLDNSVLKSRAQCTESKPLEAREEQANVIFTGTIRGLYGDRDHPGLRKAEVEVKRVMKGHDIVDTLPGAWTNSVWKKKMVTVAGIDDSDICDSNVREYDTRIFLMNIGSNGELRLNSSLLRLTLNNIDHADAAVKGKTPRMLARSRQRTAPGKHQQSSHSLSAKI</sequence>
<name>A0AAD9NYI9_RIDPI</name>
<dbReference type="GO" id="GO:0043113">
    <property type="term" value="P:receptor clustering"/>
    <property type="evidence" value="ECO:0007669"/>
    <property type="project" value="InterPro"/>
</dbReference>
<dbReference type="Proteomes" id="UP001209878">
    <property type="component" value="Unassembled WGS sequence"/>
</dbReference>